<dbReference type="RefSeq" id="XP_031873733.1">
    <property type="nucleotide sequence ID" value="XM_032009679.1"/>
</dbReference>
<dbReference type="GO" id="GO:0000724">
    <property type="term" value="P:double-strand break repair via homologous recombination"/>
    <property type="evidence" value="ECO:0007669"/>
    <property type="project" value="TreeGrafter"/>
</dbReference>
<proteinExistence type="predicted"/>
<dbReference type="GO" id="GO:0000400">
    <property type="term" value="F:four-way junction DNA binding"/>
    <property type="evidence" value="ECO:0007669"/>
    <property type="project" value="TreeGrafter"/>
</dbReference>
<dbReference type="PANTHER" id="PTHR46457:SF1">
    <property type="entry name" value="DNA REPAIR PROTEIN RAD51 HOMOLOG 4"/>
    <property type="match status" value="1"/>
</dbReference>
<dbReference type="GO" id="GO:0008094">
    <property type="term" value="F:ATP-dependent activity, acting on DNA"/>
    <property type="evidence" value="ECO:0007669"/>
    <property type="project" value="TreeGrafter"/>
</dbReference>
<dbReference type="STRING" id="2656787.A0A370TZZ1"/>
<feature type="signal peptide" evidence="4">
    <location>
        <begin position="1"/>
        <end position="20"/>
    </location>
</feature>
<dbReference type="InterPro" id="IPR051988">
    <property type="entry name" value="HRR_RAD51_Paralog"/>
</dbReference>
<comment type="caution">
    <text evidence="5">The sequence shown here is derived from an EMBL/GenBank/DDBJ whole genome shotgun (WGS) entry which is preliminary data.</text>
</comment>
<evidence type="ECO:0008006" key="7">
    <source>
        <dbReference type="Google" id="ProtNLM"/>
    </source>
</evidence>
<name>A0A370TZZ1_9HELO</name>
<keyword evidence="2" id="KW-0539">Nucleus</keyword>
<evidence type="ECO:0000256" key="3">
    <source>
        <dbReference type="SAM" id="MobiDB-lite"/>
    </source>
</evidence>
<feature type="compositionally biased region" description="Polar residues" evidence="3">
    <location>
        <begin position="107"/>
        <end position="120"/>
    </location>
</feature>
<dbReference type="GO" id="GO:0005815">
    <property type="term" value="C:microtubule organizing center"/>
    <property type="evidence" value="ECO:0007669"/>
    <property type="project" value="TreeGrafter"/>
</dbReference>
<dbReference type="AlphaFoldDB" id="A0A370TZZ1"/>
<dbReference type="Proteomes" id="UP000254866">
    <property type="component" value="Unassembled WGS sequence"/>
</dbReference>
<dbReference type="OrthoDB" id="336321at2759"/>
<dbReference type="GO" id="GO:0042148">
    <property type="term" value="P:DNA strand invasion"/>
    <property type="evidence" value="ECO:0007669"/>
    <property type="project" value="TreeGrafter"/>
</dbReference>
<organism evidence="5 6">
    <name type="scientific">Venustampulla echinocandica</name>
    <dbReference type="NCBI Taxonomy" id="2656787"/>
    <lineage>
        <taxon>Eukaryota</taxon>
        <taxon>Fungi</taxon>
        <taxon>Dikarya</taxon>
        <taxon>Ascomycota</taxon>
        <taxon>Pezizomycotina</taxon>
        <taxon>Leotiomycetes</taxon>
        <taxon>Helotiales</taxon>
        <taxon>Pleuroascaceae</taxon>
        <taxon>Venustampulla</taxon>
    </lineage>
</organism>
<keyword evidence="4" id="KW-0732">Signal</keyword>
<evidence type="ECO:0000313" key="5">
    <source>
        <dbReference type="EMBL" id="RDL41077.1"/>
    </source>
</evidence>
<dbReference type="GO" id="GO:0000723">
    <property type="term" value="P:telomere maintenance"/>
    <property type="evidence" value="ECO:0007669"/>
    <property type="project" value="TreeGrafter"/>
</dbReference>
<reference evidence="5 6" key="1">
    <citation type="journal article" date="2018" name="IMA Fungus">
        <title>IMA Genome-F 9: Draft genome sequence of Annulohypoxylon stygium, Aspergillus mulundensis, Berkeleyomyces basicola (syn. Thielaviopsis basicola), Ceratocystis smalleyi, two Cercospora beticola strains, Coleophoma cylindrospora, Fusarium fracticaudum, Phialophora cf. hyalina, and Morchella septimelata.</title>
        <authorList>
            <person name="Wingfield B.D."/>
            <person name="Bills G.F."/>
            <person name="Dong Y."/>
            <person name="Huang W."/>
            <person name="Nel W.J."/>
            <person name="Swalarsk-Parry B.S."/>
            <person name="Vaghefi N."/>
            <person name="Wilken P.M."/>
            <person name="An Z."/>
            <person name="de Beer Z.W."/>
            <person name="De Vos L."/>
            <person name="Chen L."/>
            <person name="Duong T.A."/>
            <person name="Gao Y."/>
            <person name="Hammerbacher A."/>
            <person name="Kikkert J.R."/>
            <person name="Li Y."/>
            <person name="Li H."/>
            <person name="Li K."/>
            <person name="Li Q."/>
            <person name="Liu X."/>
            <person name="Ma X."/>
            <person name="Naidoo K."/>
            <person name="Pethybridge S.J."/>
            <person name="Sun J."/>
            <person name="Steenkamp E.T."/>
            <person name="van der Nest M.A."/>
            <person name="van Wyk S."/>
            <person name="Wingfield M.J."/>
            <person name="Xiong C."/>
            <person name="Yue Q."/>
            <person name="Zhang X."/>
        </authorList>
    </citation>
    <scope>NUCLEOTIDE SEQUENCE [LARGE SCALE GENOMIC DNA]</scope>
    <source>
        <strain evidence="5 6">BP 5553</strain>
    </source>
</reference>
<evidence type="ECO:0000256" key="4">
    <source>
        <dbReference type="SAM" id="SignalP"/>
    </source>
</evidence>
<dbReference type="InterPro" id="IPR027417">
    <property type="entry name" value="P-loop_NTPase"/>
</dbReference>
<feature type="compositionally biased region" description="Polar residues" evidence="3">
    <location>
        <begin position="132"/>
        <end position="150"/>
    </location>
</feature>
<dbReference type="GO" id="GO:0007131">
    <property type="term" value="P:reciprocal meiotic recombination"/>
    <property type="evidence" value="ECO:0007669"/>
    <property type="project" value="TreeGrafter"/>
</dbReference>
<sequence>MSFHLLASFLIPHLSSLNTAIENPKPKPKPKAAIIDTTGSFPLPLLAKVLKSRILEDRSVDGVNDDRRGGNALEEAVQLCLEMVTISRVFDVEGLLEVLDEIERGNQPNGVYEATSQEQPGRSLEISDSQDESLSPAATSPRRTTPSTGEGSIEVIIVDNMTQIINELFPRREKSNVYTLLDSLSLALHTLSRKQNILTLLHNSAVDINSYHPQHQKPQANKNPLPPPPTPSVFRSNPRKPALGKLFEQFPQLHIFISALPMRRRDAEILYGGEKDEEDVRLCWVIEVLKDECPKLNLLGMGNKKATGRGDEFGGREGMWMPVDIAGGVRFVPAFAEGGGLGA</sequence>
<evidence type="ECO:0000256" key="1">
    <source>
        <dbReference type="ARBA" id="ARBA00004123"/>
    </source>
</evidence>
<feature type="chain" id="PRO_5016680681" description="DNA recombination and repair protein Rad51-like C-terminal domain-containing protein" evidence="4">
    <location>
        <begin position="21"/>
        <end position="343"/>
    </location>
</feature>
<dbReference type="GeneID" id="43593905"/>
<dbReference type="GO" id="GO:0033063">
    <property type="term" value="C:Rad51B-Rad51C-Rad51D-XRCC2 complex"/>
    <property type="evidence" value="ECO:0007669"/>
    <property type="project" value="TreeGrafter"/>
</dbReference>
<keyword evidence="6" id="KW-1185">Reference proteome</keyword>
<evidence type="ECO:0000256" key="2">
    <source>
        <dbReference type="ARBA" id="ARBA00023242"/>
    </source>
</evidence>
<feature type="region of interest" description="Disordered" evidence="3">
    <location>
        <begin position="107"/>
        <end position="151"/>
    </location>
</feature>
<dbReference type="Gene3D" id="3.40.50.300">
    <property type="entry name" value="P-loop containing nucleotide triphosphate hydrolases"/>
    <property type="match status" value="1"/>
</dbReference>
<dbReference type="PANTHER" id="PTHR46457">
    <property type="entry name" value="DNA REPAIR PROTEIN RAD51 HOMOLOG 4"/>
    <property type="match status" value="1"/>
</dbReference>
<dbReference type="GO" id="GO:0003697">
    <property type="term" value="F:single-stranded DNA binding"/>
    <property type="evidence" value="ECO:0007669"/>
    <property type="project" value="TreeGrafter"/>
</dbReference>
<protein>
    <recommendedName>
        <fullName evidence="7">DNA recombination and repair protein Rad51-like C-terminal domain-containing protein</fullName>
    </recommendedName>
</protein>
<dbReference type="EMBL" id="NPIC01000001">
    <property type="protein sequence ID" value="RDL41077.1"/>
    <property type="molecule type" value="Genomic_DNA"/>
</dbReference>
<feature type="region of interest" description="Disordered" evidence="3">
    <location>
        <begin position="211"/>
        <end position="238"/>
    </location>
</feature>
<accession>A0A370TZZ1</accession>
<gene>
    <name evidence="5" type="ORF">BP5553_01056</name>
</gene>
<dbReference type="GO" id="GO:0005657">
    <property type="term" value="C:replication fork"/>
    <property type="evidence" value="ECO:0007669"/>
    <property type="project" value="TreeGrafter"/>
</dbReference>
<feature type="compositionally biased region" description="Polar residues" evidence="3">
    <location>
        <begin position="211"/>
        <end position="222"/>
    </location>
</feature>
<evidence type="ECO:0000313" key="6">
    <source>
        <dbReference type="Proteomes" id="UP000254866"/>
    </source>
</evidence>
<comment type="subcellular location">
    <subcellularLocation>
        <location evidence="1">Nucleus</location>
    </subcellularLocation>
</comment>